<proteinExistence type="inferred from homology"/>
<dbReference type="InterPro" id="IPR027791">
    <property type="entry name" value="Galactosyl_T_C"/>
</dbReference>
<dbReference type="Proteomes" id="UP000824504">
    <property type="component" value="Chromosome"/>
</dbReference>
<dbReference type="Pfam" id="PF00535">
    <property type="entry name" value="Glycos_transf_2"/>
    <property type="match status" value="1"/>
</dbReference>
<comment type="similarity">
    <text evidence="1">Belongs to the glycosyltransferase 2 family.</text>
</comment>
<dbReference type="InterPro" id="IPR001173">
    <property type="entry name" value="Glyco_trans_2-like"/>
</dbReference>
<evidence type="ECO:0000259" key="5">
    <source>
        <dbReference type="Pfam" id="PF02709"/>
    </source>
</evidence>
<dbReference type="PANTHER" id="PTHR43179:SF12">
    <property type="entry name" value="GALACTOFURANOSYLTRANSFERASE GLFT2"/>
    <property type="match status" value="1"/>
</dbReference>
<evidence type="ECO:0000313" key="6">
    <source>
        <dbReference type="EMBL" id="QXT61960.1"/>
    </source>
</evidence>
<dbReference type="EMBL" id="CP079216">
    <property type="protein sequence ID" value="QXT61960.1"/>
    <property type="molecule type" value="Genomic_DNA"/>
</dbReference>
<name>A0ABX8SH02_9ACTN</name>
<gene>
    <name evidence="6" type="ORF">KDB89_09180</name>
</gene>
<evidence type="ECO:0000256" key="3">
    <source>
        <dbReference type="ARBA" id="ARBA00022679"/>
    </source>
</evidence>
<feature type="domain" description="Galactosyltransferase C-terminal" evidence="5">
    <location>
        <begin position="150"/>
        <end position="192"/>
    </location>
</feature>
<organism evidence="6 7">
    <name type="scientific">Tessaracoccus palaemonis</name>
    <dbReference type="NCBI Taxonomy" id="2829499"/>
    <lineage>
        <taxon>Bacteria</taxon>
        <taxon>Bacillati</taxon>
        <taxon>Actinomycetota</taxon>
        <taxon>Actinomycetes</taxon>
        <taxon>Propionibacteriales</taxon>
        <taxon>Propionibacteriaceae</taxon>
        <taxon>Tessaracoccus</taxon>
    </lineage>
</organism>
<reference evidence="6 7" key="1">
    <citation type="submission" date="2021-07" db="EMBL/GenBank/DDBJ databases">
        <title>complete genome sequencing of Tessaracoccus sp.J1M15.</title>
        <authorList>
            <person name="Bae J.-W."/>
            <person name="Kim D.-y."/>
        </authorList>
    </citation>
    <scope>NUCLEOTIDE SEQUENCE [LARGE SCALE GENOMIC DNA]</scope>
    <source>
        <strain evidence="6 7">J1M15</strain>
    </source>
</reference>
<dbReference type="PANTHER" id="PTHR43179">
    <property type="entry name" value="RHAMNOSYLTRANSFERASE WBBL"/>
    <property type="match status" value="1"/>
</dbReference>
<dbReference type="CDD" id="cd00761">
    <property type="entry name" value="Glyco_tranf_GTA_type"/>
    <property type="match status" value="1"/>
</dbReference>
<sequence length="304" mass="33716">MDQQPSTSVIIVVKNGAPHIGRQLDALARQVDAPTFEVIISDNGSTDGTRDVVHRWAAEQRPAFELRVVDAGAKPGISFAKNTAARVAKGSVFAFCDSDDEVSERWVSIAHSSITPTVDAVGGRAVVAEGSGRDQLPEGLWSFGYLPFALGGSFAVSREAYFDIGGFDESLPPYGFEDVDVSWRIQEAGYALAYEHDLWITFIPTPRSRVVRKEFLSSKARVALAQRHPHFVDRPYSLGYCVRDLATHAALLPIRLLRPRHSRIREVKWLVDSAGRLAGYWHYYTLKRDSLPVLLREPQLGEAI</sequence>
<evidence type="ECO:0000256" key="1">
    <source>
        <dbReference type="ARBA" id="ARBA00006739"/>
    </source>
</evidence>
<evidence type="ECO:0000256" key="2">
    <source>
        <dbReference type="ARBA" id="ARBA00022676"/>
    </source>
</evidence>
<dbReference type="Pfam" id="PF02709">
    <property type="entry name" value="Glyco_transf_7C"/>
    <property type="match status" value="1"/>
</dbReference>
<feature type="domain" description="Glycosyltransferase 2-like" evidence="4">
    <location>
        <begin position="8"/>
        <end position="135"/>
    </location>
</feature>
<dbReference type="RefSeq" id="WP_219080395.1">
    <property type="nucleotide sequence ID" value="NZ_CP079216.1"/>
</dbReference>
<evidence type="ECO:0000313" key="7">
    <source>
        <dbReference type="Proteomes" id="UP000824504"/>
    </source>
</evidence>
<protein>
    <submittedName>
        <fullName evidence="6">Glycosyltransferase family 2 protein</fullName>
    </submittedName>
</protein>
<evidence type="ECO:0000259" key="4">
    <source>
        <dbReference type="Pfam" id="PF00535"/>
    </source>
</evidence>
<accession>A0ABX8SH02</accession>
<keyword evidence="7" id="KW-1185">Reference proteome</keyword>
<keyword evidence="2" id="KW-0328">Glycosyltransferase</keyword>
<keyword evidence="3" id="KW-0808">Transferase</keyword>